<feature type="transmembrane region" description="Helical" evidence="1">
    <location>
        <begin position="86"/>
        <end position="111"/>
    </location>
</feature>
<protein>
    <submittedName>
        <fullName evidence="2">DUF456 domain-containing protein</fullName>
    </submittedName>
</protein>
<evidence type="ECO:0000313" key="3">
    <source>
        <dbReference type="Proteomes" id="UP000468687"/>
    </source>
</evidence>
<keyword evidence="3" id="KW-1185">Reference proteome</keyword>
<evidence type="ECO:0000256" key="1">
    <source>
        <dbReference type="SAM" id="Phobius"/>
    </source>
</evidence>
<dbReference type="Pfam" id="PF04306">
    <property type="entry name" value="DUF456"/>
    <property type="match status" value="1"/>
</dbReference>
<organism evidence="2 3">
    <name type="scientific">Nocardioides zeae</name>
    <dbReference type="NCBI Taxonomy" id="1457234"/>
    <lineage>
        <taxon>Bacteria</taxon>
        <taxon>Bacillati</taxon>
        <taxon>Actinomycetota</taxon>
        <taxon>Actinomycetes</taxon>
        <taxon>Propionibacteriales</taxon>
        <taxon>Nocardioidaceae</taxon>
        <taxon>Nocardioides</taxon>
    </lineage>
</organism>
<dbReference type="RefSeq" id="WP_163772899.1">
    <property type="nucleotide sequence ID" value="NZ_JAAGXA010000009.1"/>
</dbReference>
<sequence length="157" mass="16239">MTWTDAVVALLLLVGILGIVVPILPGTVLIGSTLLVWAILTGGAAWWWFAAVVVVLLIGTVVQYAVPGKRLKAAGIPTRTLLVGGVLGVVGFFVVPVVGLVIGFVLGVYLAETSRVGREEAWPSTVHALKAVGLSMAIEATAAVVASSIWVVAAFRL</sequence>
<gene>
    <name evidence="2" type="ORF">G3T38_13845</name>
</gene>
<comment type="caution">
    <text evidence="2">The sequence shown here is derived from an EMBL/GenBank/DDBJ whole genome shotgun (WGS) entry which is preliminary data.</text>
</comment>
<reference evidence="2 3" key="1">
    <citation type="journal article" date="2014" name="Int. J. Syst. Evol. Microbiol.">
        <title>Nocardioides zeae sp. nov., isolated from the stem of Zea mays.</title>
        <authorList>
            <person name="Glaeser S.P."/>
            <person name="McInroy J.A."/>
            <person name="Busse H.J."/>
            <person name="Kampfer P."/>
        </authorList>
    </citation>
    <scope>NUCLEOTIDE SEQUENCE [LARGE SCALE GENOMIC DNA]</scope>
    <source>
        <strain evidence="2 3">JCM 30728</strain>
    </source>
</reference>
<name>A0A6P0HL07_9ACTN</name>
<feature type="transmembrane region" description="Helical" evidence="1">
    <location>
        <begin position="131"/>
        <end position="155"/>
    </location>
</feature>
<proteinExistence type="predicted"/>
<dbReference type="Proteomes" id="UP000468687">
    <property type="component" value="Unassembled WGS sequence"/>
</dbReference>
<dbReference type="EMBL" id="JAAGXA010000009">
    <property type="protein sequence ID" value="NEN79362.1"/>
    <property type="molecule type" value="Genomic_DNA"/>
</dbReference>
<keyword evidence="1" id="KW-1133">Transmembrane helix</keyword>
<keyword evidence="1" id="KW-0812">Transmembrane</keyword>
<accession>A0A6P0HL07</accession>
<feature type="transmembrane region" description="Helical" evidence="1">
    <location>
        <begin position="7"/>
        <end position="40"/>
    </location>
</feature>
<keyword evidence="1" id="KW-0472">Membrane</keyword>
<dbReference type="InterPro" id="IPR007403">
    <property type="entry name" value="DUF456"/>
</dbReference>
<evidence type="ECO:0000313" key="2">
    <source>
        <dbReference type="EMBL" id="NEN79362.1"/>
    </source>
</evidence>
<dbReference type="AlphaFoldDB" id="A0A6P0HL07"/>
<feature type="transmembrane region" description="Helical" evidence="1">
    <location>
        <begin position="46"/>
        <end position="66"/>
    </location>
</feature>